<dbReference type="GO" id="GO:0015344">
    <property type="term" value="F:siderophore uptake transmembrane transporter activity"/>
    <property type="evidence" value="ECO:0007669"/>
    <property type="project" value="TreeGrafter"/>
</dbReference>
<keyword evidence="13 14" id="KW-0998">Cell outer membrane</keyword>
<dbReference type="FunFam" id="2.170.130.10:FF:000001">
    <property type="entry name" value="Catecholate siderophore TonB-dependent receptor"/>
    <property type="match status" value="1"/>
</dbReference>
<dbReference type="SMART" id="SM00965">
    <property type="entry name" value="STN"/>
    <property type="match status" value="1"/>
</dbReference>
<dbReference type="InterPro" id="IPR010105">
    <property type="entry name" value="TonB_sidphr_rcpt"/>
</dbReference>
<dbReference type="InterPro" id="IPR012910">
    <property type="entry name" value="Plug_dom"/>
</dbReference>
<evidence type="ECO:0000256" key="7">
    <source>
        <dbReference type="ARBA" id="ARBA00022729"/>
    </source>
</evidence>
<dbReference type="SUPFAM" id="SSF56935">
    <property type="entry name" value="Porins"/>
    <property type="match status" value="1"/>
</dbReference>
<comment type="subcellular location">
    <subcellularLocation>
        <location evidence="1 14">Cell outer membrane</location>
        <topology evidence="1 14">Multi-pass membrane protein</topology>
    </subcellularLocation>
</comment>
<dbReference type="FunFam" id="2.40.170.20:FF:000005">
    <property type="entry name" value="TonB-dependent siderophore receptor"/>
    <property type="match status" value="1"/>
</dbReference>
<organism evidence="17 18">
    <name type="scientific">Methylomonas koyamae</name>
    <dbReference type="NCBI Taxonomy" id="702114"/>
    <lineage>
        <taxon>Bacteria</taxon>
        <taxon>Pseudomonadati</taxon>
        <taxon>Pseudomonadota</taxon>
        <taxon>Gammaproteobacteria</taxon>
        <taxon>Methylococcales</taxon>
        <taxon>Methylococcaceae</taxon>
        <taxon>Methylomonas</taxon>
    </lineage>
</organism>
<dbReference type="PANTHER" id="PTHR32552:SF68">
    <property type="entry name" value="FERRICHROME OUTER MEMBRANE TRANSPORTER_PHAGE RECEPTOR"/>
    <property type="match status" value="1"/>
</dbReference>
<evidence type="ECO:0000313" key="18">
    <source>
        <dbReference type="Proteomes" id="UP000077734"/>
    </source>
</evidence>
<evidence type="ECO:0000313" key="17">
    <source>
        <dbReference type="EMBL" id="OAI29014.1"/>
    </source>
</evidence>
<dbReference type="CDD" id="cd01347">
    <property type="entry name" value="ligand_gated_channel"/>
    <property type="match status" value="1"/>
</dbReference>
<dbReference type="AlphaFoldDB" id="A0AA91DF50"/>
<keyword evidence="7" id="KW-0732">Signal</keyword>
<dbReference type="PANTHER" id="PTHR32552">
    <property type="entry name" value="FERRICHROME IRON RECEPTOR-RELATED"/>
    <property type="match status" value="1"/>
</dbReference>
<dbReference type="PROSITE" id="PS52016">
    <property type="entry name" value="TONB_DEPENDENT_REC_3"/>
    <property type="match status" value="1"/>
</dbReference>
<evidence type="ECO:0000256" key="12">
    <source>
        <dbReference type="ARBA" id="ARBA00023170"/>
    </source>
</evidence>
<evidence type="ECO:0000256" key="14">
    <source>
        <dbReference type="PROSITE-ProRule" id="PRU01360"/>
    </source>
</evidence>
<evidence type="ECO:0000256" key="5">
    <source>
        <dbReference type="ARBA" id="ARBA00022496"/>
    </source>
</evidence>
<dbReference type="InterPro" id="IPR011662">
    <property type="entry name" value="Secretin/TonB_short_N"/>
</dbReference>
<dbReference type="GO" id="GO:0038023">
    <property type="term" value="F:signaling receptor activity"/>
    <property type="evidence" value="ECO:0007669"/>
    <property type="project" value="InterPro"/>
</dbReference>
<dbReference type="GO" id="GO:0009279">
    <property type="term" value="C:cell outer membrane"/>
    <property type="evidence" value="ECO:0007669"/>
    <property type="project" value="UniProtKB-SubCell"/>
</dbReference>
<evidence type="ECO:0000256" key="15">
    <source>
        <dbReference type="RuleBase" id="RU003357"/>
    </source>
</evidence>
<keyword evidence="3 14" id="KW-0813">Transport</keyword>
<accession>A0AA91DF50</accession>
<protein>
    <submittedName>
        <fullName evidence="17">TonB-dependent receptor</fullName>
    </submittedName>
</protein>
<evidence type="ECO:0000256" key="10">
    <source>
        <dbReference type="ARBA" id="ARBA00023077"/>
    </source>
</evidence>
<dbReference type="Pfam" id="PF07715">
    <property type="entry name" value="Plug"/>
    <property type="match status" value="1"/>
</dbReference>
<evidence type="ECO:0000256" key="4">
    <source>
        <dbReference type="ARBA" id="ARBA00022452"/>
    </source>
</evidence>
<dbReference type="InterPro" id="IPR036942">
    <property type="entry name" value="Beta-barrel_TonB_sf"/>
</dbReference>
<evidence type="ECO:0000256" key="2">
    <source>
        <dbReference type="ARBA" id="ARBA00009810"/>
    </source>
</evidence>
<keyword evidence="8" id="KW-0408">Iron</keyword>
<dbReference type="InterPro" id="IPR000531">
    <property type="entry name" value="Beta-barrel_TonB"/>
</dbReference>
<feature type="domain" description="Secretin/TonB short N-terminal" evidence="16">
    <location>
        <begin position="38"/>
        <end position="89"/>
    </location>
</feature>
<dbReference type="InterPro" id="IPR039426">
    <property type="entry name" value="TonB-dep_rcpt-like"/>
</dbReference>
<evidence type="ECO:0000256" key="3">
    <source>
        <dbReference type="ARBA" id="ARBA00022448"/>
    </source>
</evidence>
<comment type="similarity">
    <text evidence="2 14 15">Belongs to the TonB-dependent receptor family.</text>
</comment>
<keyword evidence="11 14" id="KW-0472">Membrane</keyword>
<dbReference type="Proteomes" id="UP000077734">
    <property type="component" value="Unassembled WGS sequence"/>
</dbReference>
<dbReference type="Pfam" id="PF00593">
    <property type="entry name" value="TonB_dep_Rec_b-barrel"/>
    <property type="match status" value="1"/>
</dbReference>
<keyword evidence="4 14" id="KW-1134">Transmembrane beta strand</keyword>
<dbReference type="InterPro" id="IPR037066">
    <property type="entry name" value="Plug_dom_sf"/>
</dbReference>
<dbReference type="Gene3D" id="2.170.130.10">
    <property type="entry name" value="TonB-dependent receptor, plug domain"/>
    <property type="match status" value="1"/>
</dbReference>
<evidence type="ECO:0000256" key="1">
    <source>
        <dbReference type="ARBA" id="ARBA00004571"/>
    </source>
</evidence>
<sequence length="781" mass="86466">MALAPAAQAENVGAKHYFDIPAQALNQALLQFGKQSRQPLIYGTDVAEHWRSRAVQGDYTDAEALNLLLADSPLRAQTTGDGTVTIQPRPAELHNQTHPELMPAMTVVGKPVYAWNAPDNPDYNRPNATTATKTDTPVMETPISIQIVPKAVLADKQTMTLPDAVNGHVSGVLGRTGGGYLYDNFVIRGLAGSGFGDAYRNGLYNRQDIYDIANIEQIEILKGPAAMLYGRVEPGGLVNYVTKKPLDTAYYSLQQQFGSFDQYRTLLDATGPLDAGKTLLYRLNGSYTDQQSFRDFVGNQRFFVAPSLTWRPNARFETNVDLEYKHDQFNADYGIPAINGRPAPIPITRNLKDGFHRQTLESSSVAVDWTYRFNDDWKITQRYLFKDWSLSGPTLFNFAGLRADLRTLDRVASKGVQDVMTHSGNIDLNGKFEIFGSKHNLLVGFDGFHALTNAHSAQAPTAPIDIYAPVYGQVDFDALARENAFFYRRESWTGAYLQDQITLFDRLHILLGGRYDSVTTGSNFSPVSLPAAELGRRPANDDAFSPRAGLLYRAQDWLSLYGSYSESFSANNGVSAGGEKFDPQRGKQYELGIKTESADQRFSSTLAFFYLTKSNMLTDDPNRADPNFQILAGQIRSRGIEFDLAGQVTDRLHLLGTYAYTQVNYTQDFDGLQGHRVENVPRHQGSLWGTWQFNQAFKAGLGAVAVGPRPGDSDNSYMLPGYVRLDAMAAYTHKVGEHRLTAQLNINNLLDKEYYANSAGSNLGVIPGAPINVLGSLKYEF</sequence>
<keyword evidence="18" id="KW-1185">Reference proteome</keyword>
<evidence type="ECO:0000259" key="16">
    <source>
        <dbReference type="SMART" id="SM00965"/>
    </source>
</evidence>
<reference evidence="17 18" key="1">
    <citation type="submission" date="2016-03" db="EMBL/GenBank/DDBJ databases">
        <authorList>
            <person name="Heylen K."/>
            <person name="De Vos P."/>
            <person name="Vekeman B."/>
        </authorList>
    </citation>
    <scope>NUCLEOTIDE SEQUENCE [LARGE SCALE GENOMIC DNA]</scope>
    <source>
        <strain evidence="17 18">R-49807</strain>
    </source>
</reference>
<keyword evidence="12 17" id="KW-0675">Receptor</keyword>
<dbReference type="GO" id="GO:0015891">
    <property type="term" value="P:siderophore transport"/>
    <property type="evidence" value="ECO:0007669"/>
    <property type="project" value="InterPro"/>
</dbReference>
<keyword evidence="5" id="KW-0410">Iron transport</keyword>
<comment type="caution">
    <text evidence="17">The sequence shown here is derived from an EMBL/GenBank/DDBJ whole genome shotgun (WGS) entry which is preliminary data.</text>
</comment>
<keyword evidence="9" id="KW-0406">Ion transport</keyword>
<evidence type="ECO:0000256" key="8">
    <source>
        <dbReference type="ARBA" id="ARBA00023004"/>
    </source>
</evidence>
<dbReference type="Gene3D" id="3.55.50.30">
    <property type="match status" value="1"/>
</dbReference>
<name>A0AA91DF50_9GAMM</name>
<proteinExistence type="inferred from homology"/>
<dbReference type="Gene3D" id="2.40.170.20">
    <property type="entry name" value="TonB-dependent receptor, beta-barrel domain"/>
    <property type="match status" value="1"/>
</dbReference>
<dbReference type="EMBL" id="LUUL01000052">
    <property type="protein sequence ID" value="OAI29014.1"/>
    <property type="molecule type" value="Genomic_DNA"/>
</dbReference>
<evidence type="ECO:0000256" key="13">
    <source>
        <dbReference type="ARBA" id="ARBA00023237"/>
    </source>
</evidence>
<keyword evidence="6 14" id="KW-0812">Transmembrane</keyword>
<evidence type="ECO:0000256" key="6">
    <source>
        <dbReference type="ARBA" id="ARBA00022692"/>
    </source>
</evidence>
<keyword evidence="10 15" id="KW-0798">TonB box</keyword>
<dbReference type="NCBIfam" id="TIGR01783">
    <property type="entry name" value="TonB-siderophor"/>
    <property type="match status" value="1"/>
</dbReference>
<evidence type="ECO:0000256" key="9">
    <source>
        <dbReference type="ARBA" id="ARBA00023065"/>
    </source>
</evidence>
<evidence type="ECO:0000256" key="11">
    <source>
        <dbReference type="ARBA" id="ARBA00023136"/>
    </source>
</evidence>
<gene>
    <name evidence="17" type="ORF">A1356_05160</name>
</gene>